<reference evidence="3 4" key="1">
    <citation type="submission" date="2019-08" db="EMBL/GenBank/DDBJ databases">
        <title>Complete genome sequence of Kushneria sp. YCWA18, a halophilic phosphate-solubilizing bacterium isolated from Daqiao saltern in China.</title>
        <authorList>
            <person name="Du G.-X."/>
            <person name="Qu L.-Y."/>
        </authorList>
    </citation>
    <scope>NUCLEOTIDE SEQUENCE [LARGE SCALE GENOMIC DNA]</scope>
    <source>
        <strain evidence="3 4">YCWA18</strain>
    </source>
</reference>
<dbReference type="KEGG" id="kuy:FY550_00125"/>
<dbReference type="GO" id="GO:0016747">
    <property type="term" value="F:acyltransferase activity, transferring groups other than amino-acyl groups"/>
    <property type="evidence" value="ECO:0007669"/>
    <property type="project" value="InterPro"/>
</dbReference>
<evidence type="ECO:0000256" key="2">
    <source>
        <dbReference type="ARBA" id="ARBA00023315"/>
    </source>
</evidence>
<dbReference type="Proteomes" id="UP000322553">
    <property type="component" value="Chromosome"/>
</dbReference>
<name>A0A1S1NNN6_9GAMM</name>
<dbReference type="RefSeq" id="WP_070980306.1">
    <property type="nucleotide sequence ID" value="NZ_CP043420.1"/>
</dbReference>
<sequence>MSRVPLLQFRTATSEDIPALVELVTTAYRGEASRAGWTTEADLLDGTRIVPEVLADDLARPDSRVLIGEDRSSGELVACAHLEAVEKAAYFGMFAVLPDCQGAGAGRALLAEAERVSRDELKRHRIRMTVIDVRHELIAWYERRGYRKTGESHPFPYGDTRFGTPKRDDLQFTVLEKTLSGD</sequence>
<dbReference type="CDD" id="cd04301">
    <property type="entry name" value="NAT_SF"/>
    <property type="match status" value="1"/>
</dbReference>
<gene>
    <name evidence="3" type="ORF">FY550_00125</name>
</gene>
<dbReference type="InterPro" id="IPR050832">
    <property type="entry name" value="Bact_Acetyltransf"/>
</dbReference>
<keyword evidence="4" id="KW-1185">Reference proteome</keyword>
<dbReference type="PANTHER" id="PTHR43877">
    <property type="entry name" value="AMINOALKYLPHOSPHONATE N-ACETYLTRANSFERASE-RELATED-RELATED"/>
    <property type="match status" value="1"/>
</dbReference>
<dbReference type="Pfam" id="PF00583">
    <property type="entry name" value="Acetyltransf_1"/>
    <property type="match status" value="1"/>
</dbReference>
<keyword evidence="1 3" id="KW-0808">Transferase</keyword>
<organism evidence="3 4">
    <name type="scientific">Kushneria phosphatilytica</name>
    <dbReference type="NCBI Taxonomy" id="657387"/>
    <lineage>
        <taxon>Bacteria</taxon>
        <taxon>Pseudomonadati</taxon>
        <taxon>Pseudomonadota</taxon>
        <taxon>Gammaproteobacteria</taxon>
        <taxon>Oceanospirillales</taxon>
        <taxon>Halomonadaceae</taxon>
        <taxon>Kushneria</taxon>
    </lineage>
</organism>
<keyword evidence="2" id="KW-0012">Acyltransferase</keyword>
<evidence type="ECO:0000256" key="1">
    <source>
        <dbReference type="ARBA" id="ARBA00022679"/>
    </source>
</evidence>
<dbReference type="STRING" id="657387.BH688_13145"/>
<dbReference type="InterPro" id="IPR016181">
    <property type="entry name" value="Acyl_CoA_acyltransferase"/>
</dbReference>
<dbReference type="InterPro" id="IPR000182">
    <property type="entry name" value="GNAT_dom"/>
</dbReference>
<dbReference type="SUPFAM" id="SSF55729">
    <property type="entry name" value="Acyl-CoA N-acyltransferases (Nat)"/>
    <property type="match status" value="1"/>
</dbReference>
<dbReference type="AlphaFoldDB" id="A0A1S1NNN6"/>
<protein>
    <submittedName>
        <fullName evidence="3">GNAT family N-acetyltransferase</fullName>
    </submittedName>
</protein>
<dbReference type="EMBL" id="CP043420">
    <property type="protein sequence ID" value="QEL09687.1"/>
    <property type="molecule type" value="Genomic_DNA"/>
</dbReference>
<proteinExistence type="predicted"/>
<dbReference type="Gene3D" id="3.40.630.30">
    <property type="match status" value="1"/>
</dbReference>
<evidence type="ECO:0000313" key="4">
    <source>
        <dbReference type="Proteomes" id="UP000322553"/>
    </source>
</evidence>
<dbReference type="PANTHER" id="PTHR43877:SF2">
    <property type="entry name" value="AMINOALKYLPHOSPHONATE N-ACETYLTRANSFERASE-RELATED"/>
    <property type="match status" value="1"/>
</dbReference>
<dbReference type="PROSITE" id="PS51186">
    <property type="entry name" value="GNAT"/>
    <property type="match status" value="1"/>
</dbReference>
<dbReference type="OrthoDB" id="1821130at2"/>
<accession>A0A1S1NNN6</accession>
<evidence type="ECO:0000313" key="3">
    <source>
        <dbReference type="EMBL" id="QEL09687.1"/>
    </source>
</evidence>